<feature type="compositionally biased region" description="Polar residues" evidence="7">
    <location>
        <begin position="106"/>
        <end position="117"/>
    </location>
</feature>
<accession>A0A9P7ZYK5</accession>
<feature type="repeat" description="PPR" evidence="5">
    <location>
        <begin position="348"/>
        <end position="382"/>
    </location>
</feature>
<dbReference type="PANTHER" id="PTHR47447">
    <property type="entry name" value="OS03G0856100 PROTEIN"/>
    <property type="match status" value="1"/>
</dbReference>
<dbReference type="EMBL" id="JAIFTL010000263">
    <property type="protein sequence ID" value="KAG9320734.1"/>
    <property type="molecule type" value="Genomic_DNA"/>
</dbReference>
<evidence type="ECO:0000256" key="1">
    <source>
        <dbReference type="ARBA" id="ARBA00006192"/>
    </source>
</evidence>
<evidence type="ECO:0000256" key="6">
    <source>
        <dbReference type="SAM" id="Coils"/>
    </source>
</evidence>
<name>A0A9P7ZYK5_MORAP</name>
<feature type="region of interest" description="Disordered" evidence="7">
    <location>
        <begin position="56"/>
        <end position="119"/>
    </location>
</feature>
<gene>
    <name evidence="8" type="ORF">KVV02_001782</name>
</gene>
<keyword evidence="2" id="KW-0677">Repeat</keyword>
<feature type="compositionally biased region" description="Low complexity" evidence="7">
    <location>
        <begin position="66"/>
        <end position="79"/>
    </location>
</feature>
<dbReference type="InterPro" id="IPR002885">
    <property type="entry name" value="PPR_rpt"/>
</dbReference>
<dbReference type="PROSITE" id="PS51375">
    <property type="entry name" value="PPR"/>
    <property type="match status" value="3"/>
</dbReference>
<dbReference type="Pfam" id="PF13812">
    <property type="entry name" value="PPR_3"/>
    <property type="match status" value="1"/>
</dbReference>
<evidence type="ECO:0000256" key="5">
    <source>
        <dbReference type="PROSITE-ProRule" id="PRU00708"/>
    </source>
</evidence>
<dbReference type="Pfam" id="PF13041">
    <property type="entry name" value="PPR_2"/>
    <property type="match status" value="1"/>
</dbReference>
<feature type="repeat" description="PPR" evidence="5">
    <location>
        <begin position="459"/>
        <end position="493"/>
    </location>
</feature>
<comment type="similarity">
    <text evidence="1">Belongs to the CCM1 family.</text>
</comment>
<dbReference type="Gene3D" id="1.25.40.10">
    <property type="entry name" value="Tetratricopeptide repeat domain"/>
    <property type="match status" value="2"/>
</dbReference>
<feature type="compositionally biased region" description="Polar residues" evidence="7">
    <location>
        <begin position="80"/>
        <end position="89"/>
    </location>
</feature>
<dbReference type="AlphaFoldDB" id="A0A9P7ZYK5"/>
<evidence type="ECO:0000256" key="7">
    <source>
        <dbReference type="SAM" id="MobiDB-lite"/>
    </source>
</evidence>
<evidence type="ECO:0000256" key="3">
    <source>
        <dbReference type="ARBA" id="ARBA00044493"/>
    </source>
</evidence>
<evidence type="ECO:0000313" key="9">
    <source>
        <dbReference type="Proteomes" id="UP000717515"/>
    </source>
</evidence>
<protein>
    <submittedName>
        <fullName evidence="8">Uncharacterized protein</fullName>
    </submittedName>
</protein>
<dbReference type="NCBIfam" id="TIGR00756">
    <property type="entry name" value="PPR"/>
    <property type="match status" value="2"/>
</dbReference>
<sequence length="893" mass="100907">MLRGSRILSHAARGSNARGTFRNAISPLPCPCSLRRSTPRDPVLTWIRTFFFTGPHTATPNSNPGAAATHTAKNTAKSTDATSNISQPHTRARRKTVRQDRRAQSPLLSKANTQPTTKETRRLLKHLTELQPGEFNRVTSGAYGPKRLELFRGLHAALQNAQDPETMWRAYQDLRKDREGLELLSSDILRLLVVHFKDAPSSSQSPFQKNSYSWDQQAREQTWAARIVTVIDDKRSTKGILTRWDLSDLMSALNRSERYEETLQELERSVQSNIKLDPILLNHAVRAWGGLERLDKAIEAIQDAKATYNVRASAFTLGYMTQQCLLMGRRTVANAFWQELLQAGALDDPATVNGILRACVRVQDSDFAQTVYDAMPQLGTEPNIDSLNLMLSLAVAEIQSPEERAALLRTIHERSTRSDKPVFDKRILDSILVDFAKKGDAEGAILIHQLMQQQGFLLGTKEYNTILHCYVRQQEMDRAINWFQHMRQVGVRPDQVSFKLLMRSYTLQRMPRETEALFRQMLQDHIEPDLMVCNSLLLAYEQARMNRRCLQLYRTMFQDRAIGLDQFSFSCMFNAVFHQDKALLEGGEGLQGSGSSMEDTGFQLKIAEPIGRPTPYSEQRAITLENKDRQVGEITTDGSSFAGTTPTQLCPPLDRKRYQFENAVSHTTSLDPRSLFRDMIIVGIRPTQSLYSNILRAFLSRDDFAGAAVALRALLDYYVLKPTPKMSAIVVSWVCQAMEEDQKQDSVVKAELAKLIHMMGRTRGLIDMLERVTKTQSLDKNRPSDEVLLSLTAPKETAGAHTLIDSQLKTGVMDKQEDAIARAKREMGGDLTELYTRSAMAGSTWSMAEDRPTQIDLKDFERWYRAYSNRTTYAQTVRNEQFKAAGSSSSSRS</sequence>
<reference evidence="8" key="1">
    <citation type="submission" date="2021-07" db="EMBL/GenBank/DDBJ databases">
        <title>Draft genome of Mortierella alpina, strain LL118, isolated from an aspen leaf litter sample.</title>
        <authorList>
            <person name="Yang S."/>
            <person name="Vinatzer B.A."/>
        </authorList>
    </citation>
    <scope>NUCLEOTIDE SEQUENCE</scope>
    <source>
        <strain evidence="8">LL118</strain>
    </source>
</reference>
<organism evidence="8 9">
    <name type="scientific">Mortierella alpina</name>
    <name type="common">Oleaginous fungus</name>
    <name type="synonym">Mortierella renispora</name>
    <dbReference type="NCBI Taxonomy" id="64518"/>
    <lineage>
        <taxon>Eukaryota</taxon>
        <taxon>Fungi</taxon>
        <taxon>Fungi incertae sedis</taxon>
        <taxon>Mucoromycota</taxon>
        <taxon>Mortierellomycotina</taxon>
        <taxon>Mortierellomycetes</taxon>
        <taxon>Mortierellales</taxon>
        <taxon>Mortierellaceae</taxon>
        <taxon>Mortierella</taxon>
    </lineage>
</organism>
<evidence type="ECO:0000313" key="8">
    <source>
        <dbReference type="EMBL" id="KAG9320734.1"/>
    </source>
</evidence>
<dbReference type="PANTHER" id="PTHR47447:SF23">
    <property type="entry name" value="PENTACOTRIPEPTIDE-REPEAT REGION OF PRORP DOMAIN-CONTAINING PROTEIN"/>
    <property type="match status" value="1"/>
</dbReference>
<evidence type="ECO:0000256" key="4">
    <source>
        <dbReference type="ARBA" id="ARBA00044511"/>
    </source>
</evidence>
<evidence type="ECO:0000256" key="2">
    <source>
        <dbReference type="ARBA" id="ARBA00022737"/>
    </source>
</evidence>
<comment type="caution">
    <text evidence="8">The sequence shown here is derived from an EMBL/GenBank/DDBJ whole genome shotgun (WGS) entry which is preliminary data.</text>
</comment>
<comment type="function">
    <text evidence="3">Regulates mitochondrial small subunit maturation by controlling 15S rRNA 5'-end processing. Localizes to the 5' precursor of the 15S rRNA in a position that is subsequently occupied by mS47 in the mature yeast mtSSU. Uses structure and sequence-specific RNA recognition, binding to a single-stranded region of the precursor and specifically recognizing bases -6 to -1. The exchange of Ccm1 for mS47 is coupled to the irreversible removal of precursor rRNA that is accompanied by conformational changes of the mitoribosomal proteins uS5m and mS26. These conformational changes signal completion of 5'-end rRNA processing through protection of the mature 5'-end of the 15S rRNA and stabilization of mS47. The removal of the 5' precursor together with the dissociation of Ccm1 may be catalyzed by the 5'-3' exoribonuclease Pet127. Involved in the specific removal of group I introns in mitochondrial encoded transcripts.</text>
</comment>
<dbReference type="Proteomes" id="UP000717515">
    <property type="component" value="Unassembled WGS sequence"/>
</dbReference>
<proteinExistence type="inferred from homology"/>
<comment type="subunit">
    <text evidence="4">Binds to mitochondrial small subunit 15S rRNA.</text>
</comment>
<feature type="repeat" description="PPR" evidence="5">
    <location>
        <begin position="494"/>
        <end position="528"/>
    </location>
</feature>
<feature type="coiled-coil region" evidence="6">
    <location>
        <begin position="249"/>
        <end position="311"/>
    </location>
</feature>
<dbReference type="InterPro" id="IPR011990">
    <property type="entry name" value="TPR-like_helical_dom_sf"/>
</dbReference>
<keyword evidence="6" id="KW-0175">Coiled coil</keyword>